<comment type="catalytic activity">
    <reaction evidence="15">
        <text>(2R)-2,3-bisphosphoglycerate + H2O = (2R)-2-phosphoglycerate + phosphate</text>
        <dbReference type="Rhea" id="RHEA:27381"/>
        <dbReference type="ChEBI" id="CHEBI:15377"/>
        <dbReference type="ChEBI" id="CHEBI:43474"/>
        <dbReference type="ChEBI" id="CHEBI:58248"/>
        <dbReference type="ChEBI" id="CHEBI:58289"/>
        <dbReference type="EC" id="3.1.3.80"/>
    </reaction>
    <physiologicalReaction direction="left-to-right" evidence="15">
        <dbReference type="Rhea" id="RHEA:27382"/>
    </physiologicalReaction>
</comment>
<dbReference type="Gene3D" id="3.40.50.1240">
    <property type="entry name" value="Phosphoglycerate mutase-like"/>
    <property type="match status" value="1"/>
</dbReference>
<feature type="disulfide bond" evidence="16">
    <location>
        <begin position="393"/>
        <end position="398"/>
    </location>
</feature>
<evidence type="ECO:0000256" key="16">
    <source>
        <dbReference type="PIRSR" id="PIRSR000894-2"/>
    </source>
</evidence>
<name>A0A8H7S8C8_9FUNG</name>
<evidence type="ECO:0000256" key="14">
    <source>
        <dbReference type="ARBA" id="ARBA00043691"/>
    </source>
</evidence>
<dbReference type="GO" id="GO:0034417">
    <property type="term" value="F:bisphosphoglycerate 3-phosphatase activity"/>
    <property type="evidence" value="ECO:0007669"/>
    <property type="project" value="UniProtKB-EC"/>
</dbReference>
<dbReference type="InterPro" id="IPR000560">
    <property type="entry name" value="His_Pase_clade-2"/>
</dbReference>
<sequence>LPRYQHDINYLRRHLATKTPYIADHKPQVDTIGKTFDVLQFQMVSRHGTRYPSKGDCRDIAKIISHLRTSKNKKAVGWLTTYKNVYPERRGKELDINGMREMYDYGFRMSRSHPHLVDEILDDDVFRYYSSLASWSQRTSQSVIAFQQGFFENYQRTSKDNSNLLDIDIELAGHPIFGSSSSGADICKRWKEQVEEDPATMNESDKCKARYVNSIAARMAQELGIPMTSDDVEAVYTGCKFDITHQHRVDTFCTLLAPEDISILEYRQDLEYYYMYSYGTGLNTKLACPLIQDVMRNMENAVQGKEDYTRMDIKVLRSESVFLTTTFLGLFKDEQKLRGDWNQQQIDKRIFRSSNISPFGGNVVFQLLGDKKDGQNKYVRVLVSEKPVIIPGCPGKICPYQTFKNLYQEKLQCSFEQLCNT</sequence>
<evidence type="ECO:0000256" key="8">
    <source>
        <dbReference type="ARBA" id="ARBA00022801"/>
    </source>
</evidence>
<feature type="non-terminal residue" evidence="17">
    <location>
        <position position="1"/>
    </location>
</feature>
<evidence type="ECO:0000256" key="1">
    <source>
        <dbReference type="ARBA" id="ARBA00004236"/>
    </source>
</evidence>
<dbReference type="CDD" id="cd07061">
    <property type="entry name" value="HP_HAP_like"/>
    <property type="match status" value="1"/>
</dbReference>
<dbReference type="Proteomes" id="UP000646827">
    <property type="component" value="Unassembled WGS sequence"/>
</dbReference>
<comment type="catalytic activity">
    <reaction evidence="12">
        <text>1D-myo-inositol 1,2,5,6-tetrakisphosphate + H2O = 1D-myo-inositol 1,2,6-trisphosphate + phosphate</text>
        <dbReference type="Rhea" id="RHEA:77119"/>
        <dbReference type="ChEBI" id="CHEBI:15377"/>
        <dbReference type="ChEBI" id="CHEBI:43474"/>
        <dbReference type="ChEBI" id="CHEBI:195535"/>
        <dbReference type="ChEBI" id="CHEBI:195537"/>
        <dbReference type="EC" id="3.1.3.62"/>
    </reaction>
    <physiologicalReaction direction="left-to-right" evidence="12">
        <dbReference type="Rhea" id="RHEA:77120"/>
    </physiologicalReaction>
</comment>
<evidence type="ECO:0000313" key="18">
    <source>
        <dbReference type="Proteomes" id="UP000646827"/>
    </source>
</evidence>
<evidence type="ECO:0000256" key="13">
    <source>
        <dbReference type="ARBA" id="ARBA00043671"/>
    </source>
</evidence>
<keyword evidence="9" id="KW-0472">Membrane</keyword>
<keyword evidence="7" id="KW-0732">Signal</keyword>
<evidence type="ECO:0000256" key="2">
    <source>
        <dbReference type="ARBA" id="ARBA00008422"/>
    </source>
</evidence>
<protein>
    <recommendedName>
        <fullName evidence="5">Multiple inositol polyphosphate phosphatase 1</fullName>
        <ecNumber evidence="4">3.1.3.62</ecNumber>
        <ecNumber evidence="3">3.1.3.80</ecNumber>
    </recommendedName>
    <alternativeName>
        <fullName evidence="11">2,3-bisphosphoglycerate 3-phosphatase</fullName>
    </alternativeName>
</protein>
<evidence type="ECO:0000256" key="7">
    <source>
        <dbReference type="ARBA" id="ARBA00022729"/>
    </source>
</evidence>
<proteinExistence type="inferred from homology"/>
<dbReference type="EC" id="3.1.3.62" evidence="4"/>
<comment type="caution">
    <text evidence="17">The sequence shown here is derived from an EMBL/GenBank/DDBJ whole genome shotgun (WGS) entry which is preliminary data.</text>
</comment>
<comment type="subcellular location">
    <subcellularLocation>
        <location evidence="1">Cell membrane</location>
    </subcellularLocation>
</comment>
<keyword evidence="16" id="KW-1015">Disulfide bond</keyword>
<feature type="disulfide bond" evidence="16">
    <location>
        <begin position="239"/>
        <end position="253"/>
    </location>
</feature>
<evidence type="ECO:0000256" key="11">
    <source>
        <dbReference type="ARBA" id="ARBA00031642"/>
    </source>
</evidence>
<evidence type="ECO:0000256" key="4">
    <source>
        <dbReference type="ARBA" id="ARBA00013040"/>
    </source>
</evidence>
<dbReference type="GO" id="GO:0003993">
    <property type="term" value="F:acid phosphatase activity"/>
    <property type="evidence" value="ECO:0007669"/>
    <property type="project" value="TreeGrafter"/>
</dbReference>
<dbReference type="PANTHER" id="PTHR20963:SF8">
    <property type="entry name" value="MULTIPLE INOSITOL POLYPHOSPHATE PHOSPHATASE 1"/>
    <property type="match status" value="1"/>
</dbReference>
<keyword evidence="8" id="KW-0378">Hydrolase</keyword>
<gene>
    <name evidence="17" type="ORF">INT45_009976</name>
</gene>
<dbReference type="PANTHER" id="PTHR20963">
    <property type="entry name" value="MULTIPLE INOSITOL POLYPHOSPHATE PHOSPHATASE-RELATED"/>
    <property type="match status" value="1"/>
</dbReference>
<evidence type="ECO:0000256" key="15">
    <source>
        <dbReference type="ARBA" id="ARBA00043832"/>
    </source>
</evidence>
<keyword evidence="18" id="KW-1185">Reference proteome</keyword>
<dbReference type="SUPFAM" id="SSF53254">
    <property type="entry name" value="Phosphoglycerate mutase-like"/>
    <property type="match status" value="1"/>
</dbReference>
<comment type="similarity">
    <text evidence="2">Belongs to the histidine acid phosphatase family. MINPP1 subfamily.</text>
</comment>
<reference evidence="17 18" key="1">
    <citation type="submission" date="2020-12" db="EMBL/GenBank/DDBJ databases">
        <title>Metabolic potential, ecology and presence of endohyphal bacteria is reflected in genomic diversity of Mucoromycotina.</title>
        <authorList>
            <person name="Muszewska A."/>
            <person name="Okrasinska A."/>
            <person name="Steczkiewicz K."/>
            <person name="Drgas O."/>
            <person name="Orlowska M."/>
            <person name="Perlinska-Lenart U."/>
            <person name="Aleksandrzak-Piekarczyk T."/>
            <person name="Szatraj K."/>
            <person name="Zielenkiewicz U."/>
            <person name="Pilsyk S."/>
            <person name="Malc E."/>
            <person name="Mieczkowski P."/>
            <person name="Kruszewska J.S."/>
            <person name="Biernat P."/>
            <person name="Pawlowska J."/>
        </authorList>
    </citation>
    <scope>NUCLEOTIDE SEQUENCE [LARGE SCALE GENOMIC DNA]</scope>
    <source>
        <strain evidence="17 18">CBS 142.35</strain>
    </source>
</reference>
<dbReference type="AlphaFoldDB" id="A0A8H7S8C8"/>
<dbReference type="GO" id="GO:0005886">
    <property type="term" value="C:plasma membrane"/>
    <property type="evidence" value="ECO:0007669"/>
    <property type="project" value="UniProtKB-SubCell"/>
</dbReference>
<evidence type="ECO:0000256" key="12">
    <source>
        <dbReference type="ARBA" id="ARBA00043668"/>
    </source>
</evidence>
<evidence type="ECO:0000256" key="5">
    <source>
        <dbReference type="ARBA" id="ARBA00018097"/>
    </source>
</evidence>
<evidence type="ECO:0000256" key="6">
    <source>
        <dbReference type="ARBA" id="ARBA00022475"/>
    </source>
</evidence>
<dbReference type="OrthoDB" id="6509975at2759"/>
<evidence type="ECO:0000256" key="9">
    <source>
        <dbReference type="ARBA" id="ARBA00023136"/>
    </source>
</evidence>
<dbReference type="GO" id="GO:0052745">
    <property type="term" value="F:inositol phosphate phosphatase activity"/>
    <property type="evidence" value="ECO:0007669"/>
    <property type="project" value="TreeGrafter"/>
</dbReference>
<keyword evidence="10" id="KW-0325">Glycoprotein</keyword>
<evidence type="ECO:0000256" key="10">
    <source>
        <dbReference type="ARBA" id="ARBA00023180"/>
    </source>
</evidence>
<organism evidence="17 18">
    <name type="scientific">Circinella minor</name>
    <dbReference type="NCBI Taxonomy" id="1195481"/>
    <lineage>
        <taxon>Eukaryota</taxon>
        <taxon>Fungi</taxon>
        <taxon>Fungi incertae sedis</taxon>
        <taxon>Mucoromycota</taxon>
        <taxon>Mucoromycotina</taxon>
        <taxon>Mucoromycetes</taxon>
        <taxon>Mucorales</taxon>
        <taxon>Lichtheimiaceae</taxon>
        <taxon>Circinella</taxon>
    </lineage>
</organism>
<comment type="catalytic activity">
    <reaction evidence="14">
        <text>1D-myo-inositol hexakisphosphate + H2O = 1D-myo-inositol 1,2,4,5,6-pentakisphosphate + phosphate</text>
        <dbReference type="Rhea" id="RHEA:16989"/>
        <dbReference type="ChEBI" id="CHEBI:15377"/>
        <dbReference type="ChEBI" id="CHEBI:43474"/>
        <dbReference type="ChEBI" id="CHEBI:57798"/>
        <dbReference type="ChEBI" id="CHEBI:58130"/>
        <dbReference type="EC" id="3.1.3.62"/>
    </reaction>
    <physiologicalReaction direction="left-to-right" evidence="14">
        <dbReference type="Rhea" id="RHEA:16990"/>
    </physiologicalReaction>
</comment>
<dbReference type="PIRSF" id="PIRSF000894">
    <property type="entry name" value="Acid_phosphatase"/>
    <property type="match status" value="1"/>
</dbReference>
<keyword evidence="6" id="KW-1003">Cell membrane</keyword>
<dbReference type="InterPro" id="IPR016274">
    <property type="entry name" value="Histidine_acid_Pase_euk"/>
</dbReference>
<evidence type="ECO:0000256" key="3">
    <source>
        <dbReference type="ARBA" id="ARBA00012976"/>
    </source>
</evidence>
<dbReference type="InterPro" id="IPR029033">
    <property type="entry name" value="His_PPase_superfam"/>
</dbReference>
<dbReference type="EMBL" id="JAEPRB010000057">
    <property type="protein sequence ID" value="KAG2223617.1"/>
    <property type="molecule type" value="Genomic_DNA"/>
</dbReference>
<dbReference type="Pfam" id="PF00328">
    <property type="entry name" value="His_Phos_2"/>
    <property type="match status" value="1"/>
</dbReference>
<dbReference type="EC" id="3.1.3.80" evidence="3"/>
<accession>A0A8H7S8C8</accession>
<evidence type="ECO:0000313" key="17">
    <source>
        <dbReference type="EMBL" id="KAG2223617.1"/>
    </source>
</evidence>
<comment type="catalytic activity">
    <reaction evidence="13">
        <text>1D-myo-inositol 1,2,4,5,6-pentakisphosphate + H2O = 1D-myo-inositol 1,2,5,6-tetrakisphosphate + phosphate</text>
        <dbReference type="Rhea" id="RHEA:77115"/>
        <dbReference type="ChEBI" id="CHEBI:15377"/>
        <dbReference type="ChEBI" id="CHEBI:43474"/>
        <dbReference type="ChEBI" id="CHEBI:57798"/>
        <dbReference type="ChEBI" id="CHEBI:195535"/>
        <dbReference type="EC" id="3.1.3.62"/>
    </reaction>
    <physiologicalReaction direction="left-to-right" evidence="13">
        <dbReference type="Rhea" id="RHEA:77116"/>
    </physiologicalReaction>
</comment>